<protein>
    <recommendedName>
        <fullName evidence="3">DUF11 domain-containing protein</fullName>
    </recommendedName>
</protein>
<dbReference type="KEGG" id="mmai:sS8_4026"/>
<name>A0A250KWG3_9GAMM</name>
<reference evidence="1 2" key="1">
    <citation type="submission" date="2016-12" db="EMBL/GenBank/DDBJ databases">
        <title>Genome sequencing of Methylocaldum marinum.</title>
        <authorList>
            <person name="Takeuchi M."/>
            <person name="Kamagata Y."/>
            <person name="Hiraoka S."/>
            <person name="Oshima K."/>
            <person name="Hattori M."/>
            <person name="Iwasaki W."/>
        </authorList>
    </citation>
    <scope>NUCLEOTIDE SEQUENCE [LARGE SCALE GENOMIC DNA]</scope>
    <source>
        <strain evidence="1 2">S8</strain>
    </source>
</reference>
<dbReference type="AlphaFoldDB" id="A0A250KWG3"/>
<gene>
    <name evidence="1" type="ORF">sS8_4026</name>
</gene>
<evidence type="ECO:0000313" key="2">
    <source>
        <dbReference type="Proteomes" id="UP000266313"/>
    </source>
</evidence>
<proteinExistence type="predicted"/>
<dbReference type="Proteomes" id="UP000266313">
    <property type="component" value="Chromosome"/>
</dbReference>
<evidence type="ECO:0000313" key="1">
    <source>
        <dbReference type="EMBL" id="BBA35957.1"/>
    </source>
</evidence>
<evidence type="ECO:0008006" key="3">
    <source>
        <dbReference type="Google" id="ProtNLM"/>
    </source>
</evidence>
<sequence>MTGPIVAAALSFAQGSHAADPIIFDPDGPGSVYSPITINAFDWLPGNALAVGAVPLSTGLQFNLHYQAELARILTSGGSGAIPIPTGPDPSFEITASAQIPETVNSAINLIGNPDIPDLVVFDTRPGGFFRIYYDNFSSGVNANDATSNPGAGYSDGVLILEGHIVGSNLSGNYTLSDDTATHLLDQFGSNNLGAVNTLRGQGNSQIKVVVSFAHPDWFPTPPKELQINFDSTLSTPFDSINPSVSVAGRAPFYGANNTNGAYAGGAPEDFHFEADSNNSFEVPPCVELQKQVSVDAGLTWFDADTAADAPTVTFPHGALYRLIVRNCGMENLRNVVVNDPALGIADHAVGNLAIGEEKVLTQAEIPALEVQERCNHSGTFINVADVDGQSVDTGATVSDSDPAVLICVGEPAIDIVKEISVDGGLTWFDANSAATAPSVTFPHGALYRLIVRNVGTVDLQNVVINDAVLGIADYAVGNLVVGAEVILTEAELPALNVATRCSGSGTFTNVADVTGQSVETGAAVSDSDPAVMNCIGEPSLELLKQISVDGGLSFFDADTAATAPTVTFPHGALYRLIVRNVGTIDLQNVVVNDPTLGVVNYAVGNLAVGEEKGLTQAEIPALEVQERCNHSGTFTNVADVTGQSADTGATVSDSDPAVLICVGEPAIELIKQISVDGGASFEDADTAVTAPTVTFPHGALYRLIVRNVGTIGLQNVVVNDPTLGIVNYAVGNLAVGEENVLTQAEIPALEVQERCNHSGTFTNVADVTGQSADTGATVSDSDPAVLICIGEPAIDIVKEISVDGGLTWFDANTAATAPSVTFPHGALYRLIVRNVGTVDLQNVVVNDAVLGIANYAVGNLVAGAEVILSEGEIPALNVATRCDNSGTFTNVADVSGQSVGTGASVSDSDPAVLVCVPPDAPGTGTPGYWMNHPEAWPVDQITIGGVMYTREEAIALMFHSTGGDVTYIMFQTLVAAKLNVLVGNESSCIADGVTAADAWMATYGPVGSGVKAGGKNSPWKAGEPLKNQLDAYNNGLLCAPHRN</sequence>
<organism evidence="1 2">
    <name type="scientific">Methylocaldum marinum</name>
    <dbReference type="NCBI Taxonomy" id="1432792"/>
    <lineage>
        <taxon>Bacteria</taxon>
        <taxon>Pseudomonadati</taxon>
        <taxon>Pseudomonadota</taxon>
        <taxon>Gammaproteobacteria</taxon>
        <taxon>Methylococcales</taxon>
        <taxon>Methylococcaceae</taxon>
        <taxon>Methylocaldum</taxon>
    </lineage>
</organism>
<dbReference type="EMBL" id="AP017928">
    <property type="protein sequence ID" value="BBA35957.1"/>
    <property type="molecule type" value="Genomic_DNA"/>
</dbReference>
<accession>A0A250KWG3</accession>
<keyword evidence="2" id="KW-1185">Reference proteome</keyword>